<dbReference type="PANTHER" id="PTHR44533">
    <property type="entry name" value="DEAD/H RNA HELICASE, PUTATIVE-RELATED"/>
    <property type="match status" value="1"/>
</dbReference>
<gene>
    <name evidence="3" type="ORF">M153_283580001</name>
</gene>
<comment type="caution">
    <text evidence="3">The sequence shown here is derived from an EMBL/GenBank/DDBJ whole genome shotgun (WGS) entry which is preliminary data.</text>
</comment>
<feature type="non-terminal residue" evidence="3">
    <location>
        <position position="1"/>
    </location>
</feature>
<dbReference type="EMBL" id="LGUB01001571">
    <property type="protein sequence ID" value="KRH91741.1"/>
    <property type="molecule type" value="Genomic_DNA"/>
</dbReference>
<evidence type="ECO:0000313" key="3">
    <source>
        <dbReference type="EMBL" id="KRH91741.1"/>
    </source>
</evidence>
<dbReference type="GO" id="GO:0016787">
    <property type="term" value="F:hydrolase activity"/>
    <property type="evidence" value="ECO:0007669"/>
    <property type="project" value="UniProtKB-KW"/>
</dbReference>
<accession>A0A0R0LQF9</accession>
<dbReference type="Gene3D" id="3.40.50.300">
    <property type="entry name" value="P-loop containing nucleotide triphosphate hydrolases"/>
    <property type="match status" value="1"/>
</dbReference>
<proteinExistence type="predicted"/>
<dbReference type="Proteomes" id="UP000051530">
    <property type="component" value="Unassembled WGS sequence"/>
</dbReference>
<dbReference type="PANTHER" id="PTHR44533:SF4">
    <property type="entry name" value="DEAD_H RNA HELICASE, PUTATIVE-RELATED"/>
    <property type="match status" value="1"/>
</dbReference>
<keyword evidence="1" id="KW-0378">Hydrolase</keyword>
<protein>
    <submittedName>
        <fullName evidence="3">Putative helicase, DEAD-box superfamily</fullName>
    </submittedName>
</protein>
<feature type="non-terminal residue" evidence="3">
    <location>
        <position position="174"/>
    </location>
</feature>
<evidence type="ECO:0000256" key="2">
    <source>
        <dbReference type="ARBA" id="ARBA00022806"/>
    </source>
</evidence>
<keyword evidence="2 3" id="KW-0547">Nucleotide-binding</keyword>
<dbReference type="GO" id="GO:0005737">
    <property type="term" value="C:cytoplasm"/>
    <property type="evidence" value="ECO:0007669"/>
    <property type="project" value="TreeGrafter"/>
</dbReference>
<sequence length="174" mass="20262">NKHDIITLINHLKDKDMLPVIVFGISREQLHTLSHILYEYITNEQIVNESVENKRDERLRSLKKFTEKKVANKDDWIEESLLKDDLQSVVHLQEDYVLERMSANEIDSLVSDISKVSTTYKHMLHFGIGVHHRGLNKKYREVVEMMFRSKNLGVVFSSETLALGINMPCRTVVI</sequence>
<dbReference type="SUPFAM" id="SSF52540">
    <property type="entry name" value="P-loop containing nucleoside triphosphate hydrolases"/>
    <property type="match status" value="1"/>
</dbReference>
<dbReference type="InterPro" id="IPR052431">
    <property type="entry name" value="SKI2_subfamily_helicases"/>
</dbReference>
<evidence type="ECO:0000313" key="4">
    <source>
        <dbReference type="Proteomes" id="UP000051530"/>
    </source>
</evidence>
<dbReference type="VEuPathDB" id="MicrosporidiaDB:M153_283580001"/>
<keyword evidence="4" id="KW-1185">Reference proteome</keyword>
<dbReference type="GO" id="GO:0004386">
    <property type="term" value="F:helicase activity"/>
    <property type="evidence" value="ECO:0007669"/>
    <property type="project" value="UniProtKB-KW"/>
</dbReference>
<name>A0A0R0LQF9_9MICR</name>
<keyword evidence="2 3" id="KW-0067">ATP-binding</keyword>
<dbReference type="AlphaFoldDB" id="A0A0R0LQF9"/>
<dbReference type="InterPro" id="IPR027417">
    <property type="entry name" value="P-loop_NTPase"/>
</dbReference>
<keyword evidence="2 3" id="KW-0347">Helicase</keyword>
<evidence type="ECO:0000256" key="1">
    <source>
        <dbReference type="ARBA" id="ARBA00022801"/>
    </source>
</evidence>
<dbReference type="OrthoDB" id="5575at2759"/>
<organism evidence="3 4">
    <name type="scientific">Pseudoloma neurophilia</name>
    <dbReference type="NCBI Taxonomy" id="146866"/>
    <lineage>
        <taxon>Eukaryota</taxon>
        <taxon>Fungi</taxon>
        <taxon>Fungi incertae sedis</taxon>
        <taxon>Microsporidia</taxon>
        <taxon>Pseudoloma</taxon>
    </lineage>
</organism>
<reference evidence="3 4" key="1">
    <citation type="submission" date="2015-07" db="EMBL/GenBank/DDBJ databases">
        <title>The genome of Pseudoloma neurophilia, a relevant intracellular parasite of the zebrafish.</title>
        <authorList>
            <person name="Ndikumana S."/>
            <person name="Pelin A."/>
            <person name="Sanders J."/>
            <person name="Corradi N."/>
        </authorList>
    </citation>
    <scope>NUCLEOTIDE SEQUENCE [LARGE SCALE GENOMIC DNA]</scope>
    <source>
        <strain evidence="3 4">MK1</strain>
    </source>
</reference>